<dbReference type="Proteomes" id="UP000737018">
    <property type="component" value="Unassembled WGS sequence"/>
</dbReference>
<reference evidence="1" key="1">
    <citation type="submission" date="2020-03" db="EMBL/GenBank/DDBJ databases">
        <title>Castanea mollissima Vanexum genome sequencing.</title>
        <authorList>
            <person name="Staton M."/>
        </authorList>
    </citation>
    <scope>NUCLEOTIDE SEQUENCE</scope>
    <source>
        <tissue evidence="1">Leaf</tissue>
    </source>
</reference>
<sequence>MLKTYVTLHLKFQALRISKWHVVSMESYSTITIPMSHAAKFVSMFALTIQKLPMQLLRPKYSLLAATK</sequence>
<gene>
    <name evidence="1" type="ORF">CMV_009036</name>
</gene>
<dbReference type="AlphaFoldDB" id="A0A8J4RIM9"/>
<dbReference type="OrthoDB" id="10409357at2759"/>
<keyword evidence="2" id="KW-1185">Reference proteome</keyword>
<organism evidence="1 2">
    <name type="scientific">Castanea mollissima</name>
    <name type="common">Chinese chestnut</name>
    <dbReference type="NCBI Taxonomy" id="60419"/>
    <lineage>
        <taxon>Eukaryota</taxon>
        <taxon>Viridiplantae</taxon>
        <taxon>Streptophyta</taxon>
        <taxon>Embryophyta</taxon>
        <taxon>Tracheophyta</taxon>
        <taxon>Spermatophyta</taxon>
        <taxon>Magnoliopsida</taxon>
        <taxon>eudicotyledons</taxon>
        <taxon>Gunneridae</taxon>
        <taxon>Pentapetalae</taxon>
        <taxon>rosids</taxon>
        <taxon>fabids</taxon>
        <taxon>Fagales</taxon>
        <taxon>Fagaceae</taxon>
        <taxon>Castanea</taxon>
    </lineage>
</organism>
<accession>A0A8J4RIM9</accession>
<comment type="caution">
    <text evidence="1">The sequence shown here is derived from an EMBL/GenBank/DDBJ whole genome shotgun (WGS) entry which is preliminary data.</text>
</comment>
<evidence type="ECO:0000313" key="2">
    <source>
        <dbReference type="Proteomes" id="UP000737018"/>
    </source>
</evidence>
<evidence type="ECO:0000313" key="1">
    <source>
        <dbReference type="EMBL" id="KAF3966905.1"/>
    </source>
</evidence>
<name>A0A8J4RIM9_9ROSI</name>
<proteinExistence type="predicted"/>
<dbReference type="EMBL" id="JRKL02000974">
    <property type="protein sequence ID" value="KAF3966905.1"/>
    <property type="molecule type" value="Genomic_DNA"/>
</dbReference>
<protein>
    <submittedName>
        <fullName evidence="1">Uncharacterized protein</fullName>
    </submittedName>
</protein>